<dbReference type="AlphaFoldDB" id="A0A369A827"/>
<evidence type="ECO:0000313" key="2">
    <source>
        <dbReference type="Proteomes" id="UP000253517"/>
    </source>
</evidence>
<protein>
    <submittedName>
        <fullName evidence="1">Uncharacterized protein</fullName>
    </submittedName>
</protein>
<proteinExistence type="predicted"/>
<evidence type="ECO:0000313" key="1">
    <source>
        <dbReference type="EMBL" id="RCX05271.1"/>
    </source>
</evidence>
<accession>A0A369A827</accession>
<gene>
    <name evidence="1" type="ORF">DES35_101556</name>
</gene>
<keyword evidence="2" id="KW-1185">Reference proteome</keyword>
<comment type="caution">
    <text evidence="1">The sequence shown here is derived from an EMBL/GenBank/DDBJ whole genome shotgun (WGS) entry which is preliminary data.</text>
</comment>
<reference evidence="1 2" key="1">
    <citation type="submission" date="2018-07" db="EMBL/GenBank/DDBJ databases">
        <title>Genomic Encyclopedia of Type Strains, Phase IV (KMG-IV): sequencing the most valuable type-strain genomes for metagenomic binning, comparative biology and taxonomic classification.</title>
        <authorList>
            <person name="Goeker M."/>
        </authorList>
    </citation>
    <scope>NUCLEOTIDE SEQUENCE [LARGE SCALE GENOMIC DNA]</scope>
    <source>
        <strain evidence="1 2">DSM 21410</strain>
    </source>
</reference>
<dbReference type="RefSeq" id="WP_114365724.1">
    <property type="nucleotide sequence ID" value="NZ_BHZF01000001.1"/>
</dbReference>
<dbReference type="EMBL" id="QPJS01000001">
    <property type="protein sequence ID" value="RCX05271.1"/>
    <property type="molecule type" value="Genomic_DNA"/>
</dbReference>
<sequence>MQYVSNASPAHQEQGDNLIAFGTRINFLFVHLVYELGVWLKNQLGEFLMILLPVRLSAEYSDLNIL</sequence>
<name>A0A369A827_9FLAO</name>
<organism evidence="1 2">
    <name type="scientific">Schleiferia thermophila</name>
    <dbReference type="NCBI Taxonomy" id="884107"/>
    <lineage>
        <taxon>Bacteria</taxon>
        <taxon>Pseudomonadati</taxon>
        <taxon>Bacteroidota</taxon>
        <taxon>Flavobacteriia</taxon>
        <taxon>Flavobacteriales</taxon>
        <taxon>Schleiferiaceae</taxon>
        <taxon>Schleiferia</taxon>
    </lineage>
</organism>
<dbReference type="Proteomes" id="UP000253517">
    <property type="component" value="Unassembled WGS sequence"/>
</dbReference>